<evidence type="ECO:0000313" key="2">
    <source>
        <dbReference type="EMBL" id="KAK7858688.1"/>
    </source>
</evidence>
<dbReference type="EMBL" id="PKMF04000017">
    <property type="protein sequence ID" value="KAK7858688.1"/>
    <property type="molecule type" value="Genomic_DNA"/>
</dbReference>
<dbReference type="Proteomes" id="UP000237347">
    <property type="component" value="Unassembled WGS sequence"/>
</dbReference>
<keyword evidence="3" id="KW-1185">Reference proteome</keyword>
<comment type="caution">
    <text evidence="2">The sequence shown here is derived from an EMBL/GenBank/DDBJ whole genome shotgun (WGS) entry which is preliminary data.</text>
</comment>
<proteinExistence type="predicted"/>
<dbReference type="AlphaFoldDB" id="A0AAW0M782"/>
<reference evidence="2 3" key="1">
    <citation type="journal article" date="2018" name="Sci. Data">
        <title>The draft genome sequence of cork oak.</title>
        <authorList>
            <person name="Ramos A.M."/>
            <person name="Usie A."/>
            <person name="Barbosa P."/>
            <person name="Barros P.M."/>
            <person name="Capote T."/>
            <person name="Chaves I."/>
            <person name="Simoes F."/>
            <person name="Abreu I."/>
            <person name="Carrasquinho I."/>
            <person name="Faro C."/>
            <person name="Guimaraes J.B."/>
            <person name="Mendonca D."/>
            <person name="Nobrega F."/>
            <person name="Rodrigues L."/>
            <person name="Saibo N.J.M."/>
            <person name="Varela M.C."/>
            <person name="Egas C."/>
            <person name="Matos J."/>
            <person name="Miguel C.M."/>
            <person name="Oliveira M.M."/>
            <person name="Ricardo C.P."/>
            <person name="Goncalves S."/>
        </authorList>
    </citation>
    <scope>NUCLEOTIDE SEQUENCE [LARGE SCALE GENOMIC DNA]</scope>
    <source>
        <strain evidence="3">cv. HL8</strain>
    </source>
</reference>
<accession>A0AAW0M782</accession>
<evidence type="ECO:0000313" key="3">
    <source>
        <dbReference type="Proteomes" id="UP000237347"/>
    </source>
</evidence>
<name>A0AAW0M782_QUESU</name>
<protein>
    <submittedName>
        <fullName evidence="2">Uncharacterized protein</fullName>
    </submittedName>
</protein>
<feature type="region of interest" description="Disordered" evidence="1">
    <location>
        <begin position="31"/>
        <end position="92"/>
    </location>
</feature>
<feature type="non-terminal residue" evidence="2">
    <location>
        <position position="1"/>
    </location>
</feature>
<organism evidence="2 3">
    <name type="scientific">Quercus suber</name>
    <name type="common">Cork oak</name>
    <dbReference type="NCBI Taxonomy" id="58331"/>
    <lineage>
        <taxon>Eukaryota</taxon>
        <taxon>Viridiplantae</taxon>
        <taxon>Streptophyta</taxon>
        <taxon>Embryophyta</taxon>
        <taxon>Tracheophyta</taxon>
        <taxon>Spermatophyta</taxon>
        <taxon>Magnoliopsida</taxon>
        <taxon>eudicotyledons</taxon>
        <taxon>Gunneridae</taxon>
        <taxon>Pentapetalae</taxon>
        <taxon>rosids</taxon>
        <taxon>fabids</taxon>
        <taxon>Fagales</taxon>
        <taxon>Fagaceae</taxon>
        <taxon>Quercus</taxon>
    </lineage>
</organism>
<evidence type="ECO:0000256" key="1">
    <source>
        <dbReference type="SAM" id="MobiDB-lite"/>
    </source>
</evidence>
<sequence length="136" mass="15862">PCKPLCTSIPYHHPRQQPLISKIKLIHHRYPQDPKTQSHSHALLSHPKFSLTNPSKKTLPKKPPMTPEVAKPSFNPISTAPQKPTYPPHLNPFQKLAASSTRQFRYRVILPRFMSTRFSMILKWWVKYHPAYAEYT</sequence>
<gene>
    <name evidence="2" type="ORF">CFP56_010543</name>
</gene>